<dbReference type="GO" id="GO:0005737">
    <property type="term" value="C:cytoplasm"/>
    <property type="evidence" value="ECO:0007669"/>
    <property type="project" value="UniProtKB-SubCell"/>
</dbReference>
<evidence type="ECO:0000256" key="2">
    <source>
        <dbReference type="ARBA" id="ARBA00009948"/>
    </source>
</evidence>
<keyword evidence="10" id="KW-1185">Reference proteome</keyword>
<dbReference type="Proteomes" id="UP000198528">
    <property type="component" value="Unassembled WGS sequence"/>
</dbReference>
<feature type="binding site" evidence="7">
    <location>
        <position position="25"/>
    </location>
    <ligand>
        <name>3-phosphoshikimate</name>
        <dbReference type="ChEBI" id="CHEBI:145989"/>
    </ligand>
</feature>
<dbReference type="InterPro" id="IPR036968">
    <property type="entry name" value="Enolpyruvate_Tfrase_sf"/>
</dbReference>
<feature type="binding site" evidence="7">
    <location>
        <position position="21"/>
    </location>
    <ligand>
        <name>3-phosphoshikimate</name>
        <dbReference type="ChEBI" id="CHEBI:145989"/>
    </ligand>
</feature>
<feature type="binding site" evidence="7">
    <location>
        <position position="342"/>
    </location>
    <ligand>
        <name>3-phosphoshikimate</name>
        <dbReference type="ChEBI" id="CHEBI:145989"/>
    </ligand>
</feature>
<dbReference type="GO" id="GO:0009073">
    <property type="term" value="P:aromatic amino acid family biosynthetic process"/>
    <property type="evidence" value="ECO:0007669"/>
    <property type="project" value="UniProtKB-KW"/>
</dbReference>
<dbReference type="InterPro" id="IPR001986">
    <property type="entry name" value="Enolpyruvate_Tfrase_dom"/>
</dbReference>
<feature type="active site" description="Proton acceptor" evidence="7">
    <location>
        <position position="315"/>
    </location>
</feature>
<feature type="binding site" evidence="7">
    <location>
        <position position="166"/>
    </location>
    <ligand>
        <name>3-phosphoshikimate</name>
        <dbReference type="ChEBI" id="CHEBI:145989"/>
    </ligand>
</feature>
<comment type="subcellular location">
    <subcellularLocation>
        <location evidence="7">Cytoplasm</location>
    </subcellularLocation>
</comment>
<keyword evidence="3 7" id="KW-0028">Amino-acid biosynthesis</keyword>
<dbReference type="STRING" id="604330.SAMN04489857_0987"/>
<evidence type="ECO:0000313" key="10">
    <source>
        <dbReference type="Proteomes" id="UP000198528"/>
    </source>
</evidence>
<dbReference type="RefSeq" id="WP_090846555.1">
    <property type="nucleotide sequence ID" value="NZ_FMZL01000011.1"/>
</dbReference>
<feature type="binding site" evidence="7">
    <location>
        <position position="315"/>
    </location>
    <ligand>
        <name>3-phosphoshikimate</name>
        <dbReference type="ChEBI" id="CHEBI:145989"/>
    </ligand>
</feature>
<dbReference type="PIRSF" id="PIRSF000505">
    <property type="entry name" value="EPSPS"/>
    <property type="match status" value="1"/>
</dbReference>
<dbReference type="UniPathway" id="UPA00053">
    <property type="reaction ID" value="UER00089"/>
</dbReference>
<dbReference type="GO" id="GO:0008652">
    <property type="term" value="P:amino acid biosynthetic process"/>
    <property type="evidence" value="ECO:0007669"/>
    <property type="project" value="UniProtKB-KW"/>
</dbReference>
<reference evidence="10" key="1">
    <citation type="submission" date="2016-10" db="EMBL/GenBank/DDBJ databases">
        <authorList>
            <person name="Varghese N."/>
            <person name="Submissions S."/>
        </authorList>
    </citation>
    <scope>NUCLEOTIDE SEQUENCE [LARGE SCALE GENOMIC DNA]</scope>
    <source>
        <strain evidence="10">DSM 22619</strain>
    </source>
</reference>
<feature type="binding site" evidence="7">
    <location>
        <position position="124"/>
    </location>
    <ligand>
        <name>phosphoenolpyruvate</name>
        <dbReference type="ChEBI" id="CHEBI:58702"/>
    </ligand>
</feature>
<feature type="binding site" evidence="7">
    <location>
        <position position="194"/>
    </location>
    <ligand>
        <name>3-phosphoshikimate</name>
        <dbReference type="ChEBI" id="CHEBI:145989"/>
    </ligand>
</feature>
<accession>A0A1G6L391</accession>
<comment type="function">
    <text evidence="7">Catalyzes the transfer of the enolpyruvyl moiety of phosphoenolpyruvate (PEP) to the 5-hydroxyl of shikimate-3-phosphate (S3P) to produce enolpyruvyl shikimate-3-phosphate and inorganic phosphate.</text>
</comment>
<feature type="binding site" evidence="7">
    <location>
        <position position="20"/>
    </location>
    <ligand>
        <name>3-phosphoshikimate</name>
        <dbReference type="ChEBI" id="CHEBI:145989"/>
    </ligand>
</feature>
<evidence type="ECO:0000256" key="6">
    <source>
        <dbReference type="ARBA" id="ARBA00044633"/>
    </source>
</evidence>
<dbReference type="AlphaFoldDB" id="A0A1G6L391"/>
<protein>
    <recommendedName>
        <fullName evidence="7">3-phosphoshikimate 1-carboxyvinyltransferase</fullName>
        <ecNumber evidence="7">2.5.1.19</ecNumber>
    </recommendedName>
    <alternativeName>
        <fullName evidence="7">5-enolpyruvylshikimate-3-phosphate synthase</fullName>
        <shortName evidence="7">EPSP synthase</shortName>
        <shortName evidence="7">EPSPS</shortName>
    </alternativeName>
</protein>
<dbReference type="HAMAP" id="MF_00210">
    <property type="entry name" value="EPSP_synth"/>
    <property type="match status" value="1"/>
</dbReference>
<feature type="binding site" evidence="7">
    <location>
        <position position="168"/>
    </location>
    <ligand>
        <name>3-phosphoshikimate</name>
        <dbReference type="ChEBI" id="CHEBI:145989"/>
    </ligand>
</feature>
<feature type="binding site" evidence="7">
    <location>
        <position position="414"/>
    </location>
    <ligand>
        <name>phosphoenolpyruvate</name>
        <dbReference type="ChEBI" id="CHEBI:58702"/>
    </ligand>
</feature>
<keyword evidence="5 7" id="KW-0057">Aromatic amino acid biosynthesis</keyword>
<dbReference type="PROSITE" id="PS00885">
    <property type="entry name" value="EPSP_SYNTHASE_2"/>
    <property type="match status" value="1"/>
</dbReference>
<dbReference type="CDD" id="cd01556">
    <property type="entry name" value="EPSP_synthase"/>
    <property type="match status" value="1"/>
</dbReference>
<evidence type="ECO:0000259" key="8">
    <source>
        <dbReference type="Pfam" id="PF00275"/>
    </source>
</evidence>
<gene>
    <name evidence="7" type="primary">aroA</name>
    <name evidence="9" type="ORF">SAMN04487824_11159</name>
</gene>
<sequence>MDVTIEPHPLSGTVPAVASKSVAHRLLILAALADGTTDIDCNTTSKDIEATVRCLEALGARIARTRLGFRVRPIPRDASGTPLPASGATLDCGESGSTLRFMLPVAAALGSPCALDGHGRLAKRPLSPLYEELASHGARLSQKGVLPLRVEGDLAGGTFDIPGDVSSQYVSGLLMAAPLIPGGVRVRVSEPFESRAYVTITTDALRTFGVDVRVTHEQADDASFELFEVAPQAVRTPGTVAVEGDWSNSAFWLAAGAIAGPVSVTGLDVRSPQGDAAIVTVASLLGARTRTEGGGATTERAALRGRTVSVADIPDLVPPIAAMAAYAQGKTRITDAARLRLKESDRLETVRAAIACMGGDATVEGDDLLVRGTGSLPGGVVDAANDHRIAMMAAVCAAHAQRPTTIRGAECVAKSYPTFFDDFRSLGGVVRESE</sequence>
<dbReference type="NCBIfam" id="TIGR01356">
    <property type="entry name" value="aroA"/>
    <property type="match status" value="1"/>
</dbReference>
<organism evidence="9 10">
    <name type="scientific">Parafannyhessea umbonata</name>
    <dbReference type="NCBI Taxonomy" id="604330"/>
    <lineage>
        <taxon>Bacteria</taxon>
        <taxon>Bacillati</taxon>
        <taxon>Actinomycetota</taxon>
        <taxon>Coriobacteriia</taxon>
        <taxon>Coriobacteriales</taxon>
        <taxon>Atopobiaceae</taxon>
        <taxon>Parafannyhessea</taxon>
    </lineage>
</organism>
<comment type="subunit">
    <text evidence="7">Monomer.</text>
</comment>
<evidence type="ECO:0000256" key="7">
    <source>
        <dbReference type="HAMAP-Rule" id="MF_00210"/>
    </source>
</evidence>
<evidence type="ECO:0000256" key="5">
    <source>
        <dbReference type="ARBA" id="ARBA00023141"/>
    </source>
</evidence>
<comment type="caution">
    <text evidence="7">Lacks conserved residue(s) required for the propagation of feature annotation.</text>
</comment>
<dbReference type="EMBL" id="FMZL01000011">
    <property type="protein sequence ID" value="SDC37578.1"/>
    <property type="molecule type" value="Genomic_DNA"/>
</dbReference>
<dbReference type="EC" id="2.5.1.19" evidence="7"/>
<evidence type="ECO:0000313" key="9">
    <source>
        <dbReference type="EMBL" id="SDC37578.1"/>
    </source>
</evidence>
<dbReference type="InterPro" id="IPR023193">
    <property type="entry name" value="EPSP_synthase_CS"/>
</dbReference>
<name>A0A1G6L391_9ACTN</name>
<feature type="domain" description="Enolpyruvate transferase" evidence="8">
    <location>
        <begin position="7"/>
        <end position="422"/>
    </location>
</feature>
<dbReference type="Pfam" id="PF00275">
    <property type="entry name" value="EPSP_synthase"/>
    <property type="match status" value="1"/>
</dbReference>
<evidence type="ECO:0000256" key="3">
    <source>
        <dbReference type="ARBA" id="ARBA00022605"/>
    </source>
</evidence>
<feature type="binding site" evidence="7">
    <location>
        <position position="96"/>
    </location>
    <ligand>
        <name>phosphoenolpyruvate</name>
        <dbReference type="ChEBI" id="CHEBI:58702"/>
    </ligand>
</feature>
<evidence type="ECO:0000256" key="1">
    <source>
        <dbReference type="ARBA" id="ARBA00004811"/>
    </source>
</evidence>
<dbReference type="InterPro" id="IPR013792">
    <property type="entry name" value="RNA3'P_cycl/enolpyr_Trfase_a/b"/>
</dbReference>
<dbReference type="PANTHER" id="PTHR21090">
    <property type="entry name" value="AROM/DEHYDROQUINATE SYNTHASE"/>
    <property type="match status" value="1"/>
</dbReference>
<feature type="binding site" evidence="7">
    <location>
        <position position="346"/>
    </location>
    <ligand>
        <name>phosphoenolpyruvate</name>
        <dbReference type="ChEBI" id="CHEBI:58702"/>
    </ligand>
</feature>
<feature type="binding site" evidence="7">
    <location>
        <position position="168"/>
    </location>
    <ligand>
        <name>phosphoenolpyruvate</name>
        <dbReference type="ChEBI" id="CHEBI:58702"/>
    </ligand>
</feature>
<comment type="catalytic activity">
    <reaction evidence="6">
        <text>3-phosphoshikimate + phosphoenolpyruvate = 5-O-(1-carboxyvinyl)-3-phosphoshikimate + phosphate</text>
        <dbReference type="Rhea" id="RHEA:21256"/>
        <dbReference type="ChEBI" id="CHEBI:43474"/>
        <dbReference type="ChEBI" id="CHEBI:57701"/>
        <dbReference type="ChEBI" id="CHEBI:58702"/>
        <dbReference type="ChEBI" id="CHEBI:145989"/>
        <dbReference type="EC" id="2.5.1.19"/>
    </reaction>
    <physiologicalReaction direction="left-to-right" evidence="6">
        <dbReference type="Rhea" id="RHEA:21257"/>
    </physiologicalReaction>
</comment>
<dbReference type="GO" id="GO:0009423">
    <property type="term" value="P:chorismate biosynthetic process"/>
    <property type="evidence" value="ECO:0007669"/>
    <property type="project" value="UniProtKB-UniRule"/>
</dbReference>
<feature type="binding site" evidence="7">
    <location>
        <position position="388"/>
    </location>
    <ligand>
        <name>phosphoenolpyruvate</name>
        <dbReference type="ChEBI" id="CHEBI:58702"/>
    </ligand>
</feature>
<dbReference type="SUPFAM" id="SSF55205">
    <property type="entry name" value="EPT/RTPC-like"/>
    <property type="match status" value="1"/>
</dbReference>
<dbReference type="Gene3D" id="3.65.10.10">
    <property type="entry name" value="Enolpyruvate transferase domain"/>
    <property type="match status" value="2"/>
</dbReference>
<keyword evidence="4 7" id="KW-0808">Transferase</keyword>
<feature type="binding site" evidence="7">
    <location>
        <position position="20"/>
    </location>
    <ligand>
        <name>phosphoenolpyruvate</name>
        <dbReference type="ChEBI" id="CHEBI:58702"/>
    </ligand>
</feature>
<proteinExistence type="inferred from homology"/>
<evidence type="ECO:0000256" key="4">
    <source>
        <dbReference type="ARBA" id="ARBA00022679"/>
    </source>
</evidence>
<keyword evidence="7" id="KW-0963">Cytoplasm</keyword>
<dbReference type="GO" id="GO:0003866">
    <property type="term" value="F:3-phosphoshikimate 1-carboxyvinyltransferase activity"/>
    <property type="evidence" value="ECO:0007669"/>
    <property type="project" value="UniProtKB-UniRule"/>
</dbReference>
<dbReference type="InterPro" id="IPR006264">
    <property type="entry name" value="EPSP_synthase"/>
</dbReference>
<dbReference type="PANTHER" id="PTHR21090:SF5">
    <property type="entry name" value="PENTAFUNCTIONAL AROM POLYPEPTIDE"/>
    <property type="match status" value="1"/>
</dbReference>
<feature type="binding site" evidence="7">
    <location>
        <position position="167"/>
    </location>
    <ligand>
        <name>3-phosphoshikimate</name>
        <dbReference type="ChEBI" id="CHEBI:145989"/>
    </ligand>
</feature>
<comment type="pathway">
    <text evidence="1 7">Metabolic intermediate biosynthesis; chorismate biosynthesis; chorismate from D-erythrose 4-phosphate and phosphoenolpyruvate: step 6/7.</text>
</comment>
<comment type="similarity">
    <text evidence="2 7">Belongs to the EPSP synthase family.</text>
</comment>